<accession>A0A1E3W847</accession>
<dbReference type="AlphaFoldDB" id="A0A1E3W847"/>
<name>A0A1E3W847_9HYPH</name>
<dbReference type="EMBL" id="LPWF01000002">
    <property type="protein sequence ID" value="ODS01973.1"/>
    <property type="molecule type" value="Genomic_DNA"/>
</dbReference>
<dbReference type="STRING" id="1774969.AUC69_00240"/>
<dbReference type="RefSeq" id="WP_069440379.1">
    <property type="nucleotide sequence ID" value="NZ_LPWF01000002.1"/>
</dbReference>
<organism evidence="1 2">
    <name type="scientific">Methyloceanibacter superfactus</name>
    <dbReference type="NCBI Taxonomy" id="1774969"/>
    <lineage>
        <taxon>Bacteria</taxon>
        <taxon>Pseudomonadati</taxon>
        <taxon>Pseudomonadota</taxon>
        <taxon>Alphaproteobacteria</taxon>
        <taxon>Hyphomicrobiales</taxon>
        <taxon>Hyphomicrobiaceae</taxon>
        <taxon>Methyloceanibacter</taxon>
    </lineage>
</organism>
<protein>
    <submittedName>
        <fullName evidence="1">Uncharacterized protein</fullName>
    </submittedName>
</protein>
<dbReference type="OrthoDB" id="1522627at2"/>
<proteinExistence type="predicted"/>
<sequence length="86" mass="9660">MILGVPEQEVNGFLAGYVAQKIRLGEGKEAWALMKQYYDRNTDWGLEICDQELDGETGECPGETQKVTFPEALERMLKKNGYMIGG</sequence>
<keyword evidence="2" id="KW-1185">Reference proteome</keyword>
<evidence type="ECO:0000313" key="2">
    <source>
        <dbReference type="Proteomes" id="UP000094472"/>
    </source>
</evidence>
<evidence type="ECO:0000313" key="1">
    <source>
        <dbReference type="EMBL" id="ODS01973.1"/>
    </source>
</evidence>
<dbReference type="Proteomes" id="UP000094472">
    <property type="component" value="Unassembled WGS sequence"/>
</dbReference>
<gene>
    <name evidence="1" type="ORF">AUC69_00240</name>
</gene>
<reference evidence="1 2" key="1">
    <citation type="journal article" date="2016" name="Environ. Microbiol.">
        <title>New Methyloceanibacter diversity from North Sea sediments includes methanotroph containing solely the soluble methane monooxygenase.</title>
        <authorList>
            <person name="Vekeman B."/>
            <person name="Kerckhof F.M."/>
            <person name="Cremers G."/>
            <person name="de Vos P."/>
            <person name="Vandamme P."/>
            <person name="Boon N."/>
            <person name="Op den Camp H.J."/>
            <person name="Heylen K."/>
        </authorList>
    </citation>
    <scope>NUCLEOTIDE SEQUENCE [LARGE SCALE GENOMIC DNA]</scope>
    <source>
        <strain evidence="1 2">R-67175</strain>
    </source>
</reference>
<comment type="caution">
    <text evidence="1">The sequence shown here is derived from an EMBL/GenBank/DDBJ whole genome shotgun (WGS) entry which is preliminary data.</text>
</comment>